<gene>
    <name evidence="1" type="ORF">FLO80_01020</name>
</gene>
<dbReference type="EMBL" id="VINQ01000001">
    <property type="protein sequence ID" value="KAA0920788.1"/>
    <property type="molecule type" value="Genomic_DNA"/>
</dbReference>
<dbReference type="RefSeq" id="WP_111362184.1">
    <property type="nucleotide sequence ID" value="NZ_VINQ01000001.1"/>
</dbReference>
<sequence>MSEDIAACAEIVQKGDPHRFRATMAAPVQAREKLFPLYAFNVEVARAPWVTSEPGIAEIRLQWWIEALEEIAAGGVVRRHEVVLPLAHTLAPDQARALIPLIEARQWDIYSDPFASDSALTDYLSDTSGRLMQVAVGLLGQGGEAVAQDAGVALGVANWLAAVPVLMAAGRHPLPDDSDAGIRALAEAGLDHLNRARRTPVPPSLRPAFLPMAGTARMLRAARARPEHVRKGGLDTPFRARLSLMKTALTGRW</sequence>
<dbReference type="SUPFAM" id="SSF48576">
    <property type="entry name" value="Terpenoid synthases"/>
    <property type="match status" value="1"/>
</dbReference>
<reference evidence="1 2" key="1">
    <citation type="submission" date="2019-07" db="EMBL/GenBank/DDBJ databases">
        <title>Aquicoccus porphyridii gen. nov., sp. nov., isolated from a small marine red alga, Porphyridium marinum.</title>
        <authorList>
            <person name="Liu L."/>
        </authorList>
    </citation>
    <scope>NUCLEOTIDE SEQUENCE [LARGE SCALE GENOMIC DNA]</scope>
    <source>
        <strain evidence="1 2">L1 8-17</strain>
    </source>
</reference>
<accession>A0A5A9ZTV2</accession>
<dbReference type="Proteomes" id="UP000325291">
    <property type="component" value="Unassembled WGS sequence"/>
</dbReference>
<dbReference type="Gene3D" id="1.10.600.10">
    <property type="entry name" value="Farnesyl Diphosphate Synthase"/>
    <property type="match status" value="1"/>
</dbReference>
<dbReference type="InterPro" id="IPR002060">
    <property type="entry name" value="Squ/phyt_synthse"/>
</dbReference>
<comment type="caution">
    <text evidence="1">The sequence shown here is derived from an EMBL/GenBank/DDBJ whole genome shotgun (WGS) entry which is preliminary data.</text>
</comment>
<proteinExistence type="predicted"/>
<evidence type="ECO:0000313" key="2">
    <source>
        <dbReference type="Proteomes" id="UP000325291"/>
    </source>
</evidence>
<dbReference type="AlphaFoldDB" id="A0A5A9ZTV2"/>
<dbReference type="InterPro" id="IPR008949">
    <property type="entry name" value="Isoprenoid_synthase_dom_sf"/>
</dbReference>
<name>A0A5A9ZTV2_9RHOB</name>
<keyword evidence="2" id="KW-1185">Reference proteome</keyword>
<evidence type="ECO:0000313" key="1">
    <source>
        <dbReference type="EMBL" id="KAA0920788.1"/>
    </source>
</evidence>
<protein>
    <submittedName>
        <fullName evidence="1">Phytoene synthase</fullName>
    </submittedName>
</protein>
<dbReference type="Pfam" id="PF00494">
    <property type="entry name" value="SQS_PSY"/>
    <property type="match status" value="1"/>
</dbReference>
<organism evidence="1 2">
    <name type="scientific">Aquicoccus porphyridii</name>
    <dbReference type="NCBI Taxonomy" id="1852029"/>
    <lineage>
        <taxon>Bacteria</taxon>
        <taxon>Pseudomonadati</taxon>
        <taxon>Pseudomonadota</taxon>
        <taxon>Alphaproteobacteria</taxon>
        <taxon>Rhodobacterales</taxon>
        <taxon>Paracoccaceae</taxon>
        <taxon>Aquicoccus</taxon>
    </lineage>
</organism>